<keyword evidence="1" id="KW-1133">Transmembrane helix</keyword>
<dbReference type="AlphaFoldDB" id="A0A250ICA1"/>
<keyword evidence="3" id="KW-1185">Reference proteome</keyword>
<dbReference type="KEGG" id="mbd:MEBOL_002934"/>
<evidence type="ECO:0008006" key="4">
    <source>
        <dbReference type="Google" id="ProtNLM"/>
    </source>
</evidence>
<organism evidence="2 3">
    <name type="scientific">Melittangium boletus DSM 14713</name>
    <dbReference type="NCBI Taxonomy" id="1294270"/>
    <lineage>
        <taxon>Bacteria</taxon>
        <taxon>Pseudomonadati</taxon>
        <taxon>Myxococcota</taxon>
        <taxon>Myxococcia</taxon>
        <taxon>Myxococcales</taxon>
        <taxon>Cystobacterineae</taxon>
        <taxon>Archangiaceae</taxon>
        <taxon>Melittangium</taxon>
    </lineage>
</organism>
<proteinExistence type="predicted"/>
<dbReference type="Proteomes" id="UP000217289">
    <property type="component" value="Chromosome"/>
</dbReference>
<feature type="transmembrane region" description="Helical" evidence="1">
    <location>
        <begin position="147"/>
        <end position="166"/>
    </location>
</feature>
<keyword evidence="1" id="KW-0472">Membrane</keyword>
<gene>
    <name evidence="2" type="ORF">MEBOL_002934</name>
</gene>
<accession>A0A250ICA1</accession>
<evidence type="ECO:0000256" key="1">
    <source>
        <dbReference type="SAM" id="Phobius"/>
    </source>
</evidence>
<reference evidence="2 3" key="1">
    <citation type="submission" date="2017-06" db="EMBL/GenBank/DDBJ databases">
        <authorList>
            <person name="Kim H.J."/>
            <person name="Triplett B.A."/>
        </authorList>
    </citation>
    <scope>NUCLEOTIDE SEQUENCE [LARGE SCALE GENOMIC DNA]</scope>
    <source>
        <strain evidence="2 3">DSM 14713</strain>
    </source>
</reference>
<feature type="transmembrane region" description="Helical" evidence="1">
    <location>
        <begin position="173"/>
        <end position="192"/>
    </location>
</feature>
<evidence type="ECO:0000313" key="3">
    <source>
        <dbReference type="Proteomes" id="UP000217289"/>
    </source>
</evidence>
<protein>
    <recommendedName>
        <fullName evidence="4">Lipoprotein</fullName>
    </recommendedName>
</protein>
<keyword evidence="1" id="KW-0812">Transmembrane</keyword>
<name>A0A250ICA1_9BACT</name>
<dbReference type="OrthoDB" id="5385235at2"/>
<feature type="transmembrane region" description="Helical" evidence="1">
    <location>
        <begin position="230"/>
        <end position="250"/>
    </location>
</feature>
<dbReference type="PROSITE" id="PS51257">
    <property type="entry name" value="PROKAR_LIPOPROTEIN"/>
    <property type="match status" value="1"/>
</dbReference>
<sequence length="450" mass="47736">MPTTAIRNEAALGMLLLLGHLFAGCATVQVVHLDTGQGAPIVYSPPKSVKPIEVDEGAFHAVMTQLVLDTHFPLHSAEEERPHVRRASWNFQQRCSRQVNPGECLSLLEDGLTLLDVHARRKIALSFAWDGVWDGVQYSVKEVVNPLVLKAMITSAMAAYMLLVVAPEPMSKLVAIALTTYIIAYIGLDSFANLVAGWRRLSANAEKAMSLEELQAAGHDFGKVLGENGARVLILMLTAALGGGAANIASKGPMLPGFARATLAAETNAGIQLSAVMTGGVRSISLTEGILTVGVTPTAVAATALNSGGGTGAHSGAGTPSREARLEELARDPAQGGKITPKTRREAEIGLQLEDRGQLPGPIQRDPTGQAEFIDAQGTRWDIKSFDSRFSPQKGGFSLARDLDKIKAEIAGGENVILNTENMAAPHVQELRQAIDSLGAAFSSKVLWFP</sequence>
<dbReference type="EMBL" id="CP022163">
    <property type="protein sequence ID" value="ATB29484.1"/>
    <property type="molecule type" value="Genomic_DNA"/>
</dbReference>
<evidence type="ECO:0000313" key="2">
    <source>
        <dbReference type="EMBL" id="ATB29484.1"/>
    </source>
</evidence>